<sequence length="248" mass="26470">MSDQTRANRARETAKLLIRRTLQRADLEIGRGSYAGRLVRTLESRGIDTVLDVGANVGQYATLTRSAGFTGRIISCEPLSGAFGELTRRASRDDAWTAFNVAVGAQPGEAMINVAANSFSSSIRGMTDAHLRTAPGSRFVASETVPVTTVAEIAAAHGVDPARTLLKIDTQGFEGEVLQGAGALVGELAAVQLELSFVELYDGQLLFDELVGAMARDGYRIQQLEPGISDPDGRMLQVDGLFVRLADD</sequence>
<organism evidence="2 3">
    <name type="scientific">Aeromicrobium endophyticum</name>
    <dbReference type="NCBI Taxonomy" id="2292704"/>
    <lineage>
        <taxon>Bacteria</taxon>
        <taxon>Bacillati</taxon>
        <taxon>Actinomycetota</taxon>
        <taxon>Actinomycetes</taxon>
        <taxon>Propionibacteriales</taxon>
        <taxon>Nocardioidaceae</taxon>
        <taxon>Aeromicrobium</taxon>
    </lineage>
</organism>
<dbReference type="Pfam" id="PF05050">
    <property type="entry name" value="Methyltransf_21"/>
    <property type="match status" value="1"/>
</dbReference>
<dbReference type="GO" id="GO:0008171">
    <property type="term" value="F:O-methyltransferase activity"/>
    <property type="evidence" value="ECO:0007669"/>
    <property type="project" value="TreeGrafter"/>
</dbReference>
<dbReference type="Gene3D" id="3.40.50.150">
    <property type="entry name" value="Vaccinia Virus protein VP39"/>
    <property type="match status" value="1"/>
</dbReference>
<dbReference type="PANTHER" id="PTHR36973">
    <property type="entry name" value="SLL1456 PROTEIN-RELATED"/>
    <property type="match status" value="1"/>
</dbReference>
<dbReference type="EMBL" id="QUBR01000001">
    <property type="protein sequence ID" value="REK73429.1"/>
    <property type="molecule type" value="Genomic_DNA"/>
</dbReference>
<dbReference type="RefSeq" id="WP_119703541.1">
    <property type="nucleotide sequence ID" value="NZ_JBHSOI010000001.1"/>
</dbReference>
<evidence type="ECO:0000259" key="1">
    <source>
        <dbReference type="Pfam" id="PF05050"/>
    </source>
</evidence>
<dbReference type="AlphaFoldDB" id="A0A371PBV6"/>
<keyword evidence="3" id="KW-1185">Reference proteome</keyword>
<proteinExistence type="predicted"/>
<gene>
    <name evidence="2" type="ORF">DX116_07740</name>
</gene>
<dbReference type="InterPro" id="IPR006342">
    <property type="entry name" value="FkbM_mtfrase"/>
</dbReference>
<dbReference type="NCBIfam" id="TIGR01444">
    <property type="entry name" value="fkbM_fam"/>
    <property type="match status" value="1"/>
</dbReference>
<dbReference type="OrthoDB" id="4104638at2"/>
<evidence type="ECO:0000313" key="3">
    <source>
        <dbReference type="Proteomes" id="UP000265581"/>
    </source>
</evidence>
<keyword evidence="2" id="KW-0808">Transferase</keyword>
<reference evidence="2 3" key="1">
    <citation type="submission" date="2018-08" db="EMBL/GenBank/DDBJ databases">
        <title>Aeromicrobium sp. M2KJ-4, whole genome shotgun sequence.</title>
        <authorList>
            <person name="Tuo L."/>
        </authorList>
    </citation>
    <scope>NUCLEOTIDE SEQUENCE [LARGE SCALE GENOMIC DNA]</scope>
    <source>
        <strain evidence="2 3">M2KJ-4</strain>
    </source>
</reference>
<feature type="domain" description="Methyltransferase FkbM" evidence="1">
    <location>
        <begin position="52"/>
        <end position="221"/>
    </location>
</feature>
<dbReference type="GO" id="GO:0032259">
    <property type="term" value="P:methylation"/>
    <property type="evidence" value="ECO:0007669"/>
    <property type="project" value="UniProtKB-KW"/>
</dbReference>
<dbReference type="InterPro" id="IPR053188">
    <property type="entry name" value="FkbM_Methyltransferase"/>
</dbReference>
<dbReference type="PANTHER" id="PTHR36973:SF4">
    <property type="entry name" value="NODULATION PROTEIN"/>
    <property type="match status" value="1"/>
</dbReference>
<name>A0A371PBV6_9ACTN</name>
<comment type="caution">
    <text evidence="2">The sequence shown here is derived from an EMBL/GenBank/DDBJ whole genome shotgun (WGS) entry which is preliminary data.</text>
</comment>
<dbReference type="InterPro" id="IPR029063">
    <property type="entry name" value="SAM-dependent_MTases_sf"/>
</dbReference>
<accession>A0A371PBV6</accession>
<protein>
    <submittedName>
        <fullName evidence="2">FkbM family methyltransferase</fullName>
    </submittedName>
</protein>
<keyword evidence="2" id="KW-0489">Methyltransferase</keyword>
<dbReference type="Proteomes" id="UP000265581">
    <property type="component" value="Unassembled WGS sequence"/>
</dbReference>
<evidence type="ECO:0000313" key="2">
    <source>
        <dbReference type="EMBL" id="REK73429.1"/>
    </source>
</evidence>
<dbReference type="SUPFAM" id="SSF53335">
    <property type="entry name" value="S-adenosyl-L-methionine-dependent methyltransferases"/>
    <property type="match status" value="1"/>
</dbReference>